<dbReference type="AlphaFoldDB" id="A0A1V4AUC6"/>
<name>A0A1V4AUC6_9BACT</name>
<dbReference type="Pfam" id="PF13701">
    <property type="entry name" value="DDE_Tnp_1_4"/>
    <property type="match status" value="1"/>
</dbReference>
<evidence type="ECO:0000313" key="2">
    <source>
        <dbReference type="EMBL" id="OOP56734.1"/>
    </source>
</evidence>
<comment type="caution">
    <text evidence="2">The sequence shown here is derived from an EMBL/GenBank/DDBJ whole genome shotgun (WGS) entry which is preliminary data.</text>
</comment>
<gene>
    <name evidence="2" type="ORF">AYP45_07460</name>
</gene>
<reference evidence="2 3" key="1">
    <citation type="journal article" date="2017" name="Water Res.">
        <title>Discovery and metagenomic analysis of an anammox bacterial enrichment related to Candidatus "Brocadia caroliniensis" in a full-scale glycerol-fed nitritation-denitritation separate centrate treatment process.</title>
        <authorList>
            <person name="Park H."/>
            <person name="Brotto A.C."/>
            <person name="van Loosdrecht M.C."/>
            <person name="Chandran K."/>
        </authorList>
    </citation>
    <scope>NUCLEOTIDE SEQUENCE [LARGE SCALE GENOMIC DNA]</scope>
    <source>
        <strain evidence="2">26THWARD</strain>
    </source>
</reference>
<sequence length="75" mass="8628">MVAYVLLNESRRTGLCSTEFSQAQCSTIRTILFKIDAQIKVSVRRIAVCMSSAYPYKEIFQLAFQNICKTYPLLR</sequence>
<dbReference type="InterPro" id="IPR025668">
    <property type="entry name" value="Tnp_DDE_dom"/>
</dbReference>
<accession>A0A1V4AUC6</accession>
<proteinExistence type="predicted"/>
<dbReference type="STRING" id="1004156.AYP45_07460"/>
<feature type="domain" description="Transposase DDE" evidence="1">
    <location>
        <begin position="2"/>
        <end position="69"/>
    </location>
</feature>
<organism evidence="2 3">
    <name type="scientific">Candidatus Brocadia carolinensis</name>
    <dbReference type="NCBI Taxonomy" id="1004156"/>
    <lineage>
        <taxon>Bacteria</taxon>
        <taxon>Pseudomonadati</taxon>
        <taxon>Planctomycetota</taxon>
        <taxon>Candidatus Brocadiia</taxon>
        <taxon>Candidatus Brocadiales</taxon>
        <taxon>Candidatus Brocadiaceae</taxon>
        <taxon>Candidatus Brocadia</taxon>
    </lineage>
</organism>
<protein>
    <recommendedName>
        <fullName evidence="1">Transposase DDE domain-containing protein</fullName>
    </recommendedName>
</protein>
<evidence type="ECO:0000259" key="1">
    <source>
        <dbReference type="Pfam" id="PF13701"/>
    </source>
</evidence>
<evidence type="ECO:0000313" key="3">
    <source>
        <dbReference type="Proteomes" id="UP000189681"/>
    </source>
</evidence>
<dbReference type="EMBL" id="AYTS01000062">
    <property type="protein sequence ID" value="OOP56734.1"/>
    <property type="molecule type" value="Genomic_DNA"/>
</dbReference>
<dbReference type="Proteomes" id="UP000189681">
    <property type="component" value="Unassembled WGS sequence"/>
</dbReference>